<keyword evidence="2" id="KW-0963">Cytoplasm</keyword>
<evidence type="ECO:0000256" key="4">
    <source>
        <dbReference type="ARBA" id="ARBA00022801"/>
    </source>
</evidence>
<evidence type="ECO:0000256" key="8">
    <source>
        <dbReference type="ARBA" id="ARBA00038437"/>
    </source>
</evidence>
<evidence type="ECO:0000256" key="12">
    <source>
        <dbReference type="SAM" id="MobiDB-lite"/>
    </source>
</evidence>
<feature type="region of interest" description="Disordered" evidence="12">
    <location>
        <begin position="554"/>
        <end position="586"/>
    </location>
</feature>
<feature type="compositionally biased region" description="Basic and acidic residues" evidence="12">
    <location>
        <begin position="554"/>
        <end position="575"/>
    </location>
</feature>
<dbReference type="GO" id="GO:0005829">
    <property type="term" value="C:cytosol"/>
    <property type="evidence" value="ECO:0007669"/>
    <property type="project" value="TreeGrafter"/>
</dbReference>
<organism evidence="16 17">
    <name type="scientific">Parasutterella excrementihominis</name>
    <dbReference type="NCBI Taxonomy" id="487175"/>
    <lineage>
        <taxon>Bacteria</taxon>
        <taxon>Pseudomonadati</taxon>
        <taxon>Pseudomonadota</taxon>
        <taxon>Betaproteobacteria</taxon>
        <taxon>Burkholderiales</taxon>
        <taxon>Sutterellaceae</taxon>
        <taxon>Parasutterella</taxon>
    </lineage>
</organism>
<accession>A0A6I3S4X8</accession>
<protein>
    <recommendedName>
        <fullName evidence="10">DEAD-box ATP-dependent RNA helicase RhpA</fullName>
        <ecNumber evidence="1">3.6.4.13</ecNumber>
    </recommendedName>
</protein>
<comment type="catalytic activity">
    <reaction evidence="9">
        <text>ATP + H2O = ADP + phosphate + H(+)</text>
        <dbReference type="Rhea" id="RHEA:13065"/>
        <dbReference type="ChEBI" id="CHEBI:15377"/>
        <dbReference type="ChEBI" id="CHEBI:15378"/>
        <dbReference type="ChEBI" id="CHEBI:30616"/>
        <dbReference type="ChEBI" id="CHEBI:43474"/>
        <dbReference type="ChEBI" id="CHEBI:456216"/>
        <dbReference type="EC" id="3.6.4.13"/>
    </reaction>
</comment>
<sequence>MSANPFLELGLSEKLVNSLSSLGFEEPTPIQTKAIPVLLEGRDVLGQAATGTGKTAAFSLPLIQRYCLDTEPGKPQVLILTPTRELCIQVSEAINSFARSSGVYVLPVYGGQDYSRQIKALSRGVQIVVATPGRALDHIRRGTLNLTEIKAVVLDEADEMLDMGFAEDLEAIFAALPEKRQTALFSATLPPKIAKIAENHLHDAFHILIPKEKVPEGEQPKVKQSAYIVGRNHKTAALGRILDIESPRLAIVFARTRNEVDELAESLRGRGYSVEPLHGGLDQAQRDRVMKRARAEQVDVIVATDVAARGIDIDHLTHVINFGIPSSAETYVHRIGRTGRAGREGTAITILEPRESRLLKNIERLTKRKITLLSVPTATDVHAKRLDLTRSSIHEILVNESDLGKYRSVVENLADEFDILDVAAAAVKFANEANWKDVSEIELPDDLSWKKAPREDRRDRGERGERTRKERGPRELSQGMVRLFIGAGRDAGVRPQDLVGAIANEAGIPSKLIGSIDIADRFSLVEVDENVAQDVIYALRDAFIKGRQCVVRYDREGSPKSYPSKKEGKDSEKPSRKGKGNKKAYK</sequence>
<dbReference type="InterPro" id="IPR027417">
    <property type="entry name" value="P-loop_NTPase"/>
</dbReference>
<feature type="domain" description="Helicase C-terminal" evidence="14">
    <location>
        <begin position="237"/>
        <end position="383"/>
    </location>
</feature>
<feature type="compositionally biased region" description="Basic residues" evidence="12">
    <location>
        <begin position="576"/>
        <end position="586"/>
    </location>
</feature>
<dbReference type="PANTHER" id="PTHR47959">
    <property type="entry name" value="ATP-DEPENDENT RNA HELICASE RHLE-RELATED"/>
    <property type="match status" value="1"/>
</dbReference>
<evidence type="ECO:0000256" key="3">
    <source>
        <dbReference type="ARBA" id="ARBA00022741"/>
    </source>
</evidence>
<feature type="region of interest" description="Disordered" evidence="12">
    <location>
        <begin position="452"/>
        <end position="473"/>
    </location>
</feature>
<comment type="similarity">
    <text evidence="8 11">Belongs to the DEAD box helicase family.</text>
</comment>
<dbReference type="InterPro" id="IPR012677">
    <property type="entry name" value="Nucleotide-bd_a/b_plait_sf"/>
</dbReference>
<evidence type="ECO:0000256" key="10">
    <source>
        <dbReference type="ARBA" id="ARBA00074363"/>
    </source>
</evidence>
<dbReference type="SMART" id="SM00487">
    <property type="entry name" value="DEXDc"/>
    <property type="match status" value="1"/>
</dbReference>
<dbReference type="Gene3D" id="3.40.50.300">
    <property type="entry name" value="P-loop containing nucleotide triphosphate hydrolases"/>
    <property type="match status" value="2"/>
</dbReference>
<evidence type="ECO:0000256" key="9">
    <source>
        <dbReference type="ARBA" id="ARBA00047984"/>
    </source>
</evidence>
<evidence type="ECO:0000256" key="7">
    <source>
        <dbReference type="ARBA" id="ARBA00023016"/>
    </source>
</evidence>
<dbReference type="InterPro" id="IPR000629">
    <property type="entry name" value="RNA-helicase_DEAD-box_CS"/>
</dbReference>
<dbReference type="PROSITE" id="PS51192">
    <property type="entry name" value="HELICASE_ATP_BIND_1"/>
    <property type="match status" value="1"/>
</dbReference>
<dbReference type="GO" id="GO:0009266">
    <property type="term" value="P:response to temperature stimulus"/>
    <property type="evidence" value="ECO:0007669"/>
    <property type="project" value="UniProtKB-ARBA"/>
</dbReference>
<evidence type="ECO:0000259" key="15">
    <source>
        <dbReference type="PROSITE" id="PS51195"/>
    </source>
</evidence>
<evidence type="ECO:0000256" key="1">
    <source>
        <dbReference type="ARBA" id="ARBA00012552"/>
    </source>
</evidence>
<dbReference type="Gene3D" id="3.30.70.330">
    <property type="match status" value="1"/>
</dbReference>
<dbReference type="Pfam" id="PF03880">
    <property type="entry name" value="DbpA"/>
    <property type="match status" value="1"/>
</dbReference>
<dbReference type="GO" id="GO:0003676">
    <property type="term" value="F:nucleic acid binding"/>
    <property type="evidence" value="ECO:0007669"/>
    <property type="project" value="InterPro"/>
</dbReference>
<dbReference type="SMART" id="SM00490">
    <property type="entry name" value="HELICc"/>
    <property type="match status" value="1"/>
</dbReference>
<dbReference type="GO" id="GO:0042255">
    <property type="term" value="P:ribosome assembly"/>
    <property type="evidence" value="ECO:0007669"/>
    <property type="project" value="UniProtKB-ARBA"/>
</dbReference>
<dbReference type="InterPro" id="IPR050079">
    <property type="entry name" value="DEAD_box_RNA_helicase"/>
</dbReference>
<dbReference type="Pfam" id="PF00271">
    <property type="entry name" value="Helicase_C"/>
    <property type="match status" value="1"/>
</dbReference>
<comment type="caution">
    <text evidence="16">The sequence shown here is derived from an EMBL/GenBank/DDBJ whole genome shotgun (WGS) entry which is preliminary data.</text>
</comment>
<evidence type="ECO:0000313" key="17">
    <source>
        <dbReference type="Proteomes" id="UP000462362"/>
    </source>
</evidence>
<evidence type="ECO:0000259" key="14">
    <source>
        <dbReference type="PROSITE" id="PS51194"/>
    </source>
</evidence>
<evidence type="ECO:0000256" key="5">
    <source>
        <dbReference type="ARBA" id="ARBA00022806"/>
    </source>
</evidence>
<dbReference type="CDD" id="cd18787">
    <property type="entry name" value="SF2_C_DEAD"/>
    <property type="match status" value="1"/>
</dbReference>
<gene>
    <name evidence="16" type="ORF">GMD42_02430</name>
</gene>
<evidence type="ECO:0000313" key="16">
    <source>
        <dbReference type="EMBL" id="MTU42495.1"/>
    </source>
</evidence>
<dbReference type="AlphaFoldDB" id="A0A6I3S4X8"/>
<proteinExistence type="inferred from homology"/>
<name>A0A6I3S4X8_9BURK</name>
<dbReference type="GeneID" id="43347917"/>
<dbReference type="InterPro" id="IPR001650">
    <property type="entry name" value="Helicase_C-like"/>
</dbReference>
<dbReference type="Pfam" id="PF00270">
    <property type="entry name" value="DEAD"/>
    <property type="match status" value="1"/>
</dbReference>
<keyword evidence="6 11" id="KW-0067">ATP-binding</keyword>
<dbReference type="PROSITE" id="PS51195">
    <property type="entry name" value="Q_MOTIF"/>
    <property type="match status" value="1"/>
</dbReference>
<dbReference type="PANTHER" id="PTHR47959:SF13">
    <property type="entry name" value="ATP-DEPENDENT RNA HELICASE RHLE"/>
    <property type="match status" value="1"/>
</dbReference>
<reference evidence="16 17" key="1">
    <citation type="journal article" date="2019" name="Nat. Med.">
        <title>A library of human gut bacterial isolates paired with longitudinal multiomics data enables mechanistic microbiome research.</title>
        <authorList>
            <person name="Poyet M."/>
            <person name="Groussin M."/>
            <person name="Gibbons S.M."/>
            <person name="Avila-Pacheco J."/>
            <person name="Jiang X."/>
            <person name="Kearney S.M."/>
            <person name="Perrotta A.R."/>
            <person name="Berdy B."/>
            <person name="Zhao S."/>
            <person name="Lieberman T.D."/>
            <person name="Swanson P.K."/>
            <person name="Smith M."/>
            <person name="Roesemann S."/>
            <person name="Alexander J.E."/>
            <person name="Rich S.A."/>
            <person name="Livny J."/>
            <person name="Vlamakis H."/>
            <person name="Clish C."/>
            <person name="Bullock K."/>
            <person name="Deik A."/>
            <person name="Scott J."/>
            <person name="Pierce K.A."/>
            <person name="Xavier R.J."/>
            <person name="Alm E.J."/>
        </authorList>
    </citation>
    <scope>NUCLEOTIDE SEQUENCE [LARGE SCALE GENOMIC DNA]</scope>
    <source>
        <strain evidence="16 17">BIOML-A2</strain>
    </source>
</reference>
<dbReference type="InterPro" id="IPR044742">
    <property type="entry name" value="DEAD/DEAH_RhlB"/>
</dbReference>
<dbReference type="GO" id="GO:0003724">
    <property type="term" value="F:RNA helicase activity"/>
    <property type="evidence" value="ECO:0007669"/>
    <property type="project" value="UniProtKB-EC"/>
</dbReference>
<dbReference type="Pfam" id="PF25399">
    <property type="entry name" value="DeaD_dimer"/>
    <property type="match status" value="1"/>
</dbReference>
<dbReference type="InterPro" id="IPR011545">
    <property type="entry name" value="DEAD/DEAH_box_helicase_dom"/>
</dbReference>
<dbReference type="GO" id="GO:0005524">
    <property type="term" value="F:ATP binding"/>
    <property type="evidence" value="ECO:0007669"/>
    <property type="project" value="UniProtKB-KW"/>
</dbReference>
<dbReference type="CDD" id="cd12252">
    <property type="entry name" value="RRM_DbpA"/>
    <property type="match status" value="1"/>
</dbReference>
<dbReference type="Proteomes" id="UP000462362">
    <property type="component" value="Unassembled WGS sequence"/>
</dbReference>
<dbReference type="InterPro" id="IPR014014">
    <property type="entry name" value="RNA_helicase_DEAD_Q_motif"/>
</dbReference>
<feature type="domain" description="Helicase ATP-binding" evidence="13">
    <location>
        <begin position="35"/>
        <end position="207"/>
    </location>
</feature>
<dbReference type="GO" id="GO:0016787">
    <property type="term" value="F:hydrolase activity"/>
    <property type="evidence" value="ECO:0007669"/>
    <property type="project" value="UniProtKB-KW"/>
</dbReference>
<keyword evidence="4 11" id="KW-0378">Hydrolase</keyword>
<dbReference type="EMBL" id="WNCL01000005">
    <property type="protein sequence ID" value="MTU42495.1"/>
    <property type="molecule type" value="Genomic_DNA"/>
</dbReference>
<keyword evidence="7" id="KW-0346">Stress response</keyword>
<dbReference type="SUPFAM" id="SSF52540">
    <property type="entry name" value="P-loop containing nucleoside triphosphate hydrolases"/>
    <property type="match status" value="1"/>
</dbReference>
<dbReference type="InterPro" id="IPR005580">
    <property type="entry name" value="DbpA/CsdA_RNA-bd_dom"/>
</dbReference>
<evidence type="ECO:0000256" key="6">
    <source>
        <dbReference type="ARBA" id="ARBA00022840"/>
    </source>
</evidence>
<dbReference type="InterPro" id="IPR057325">
    <property type="entry name" value="DeaD_dimer"/>
</dbReference>
<keyword evidence="3 11" id="KW-0547">Nucleotide-binding</keyword>
<feature type="domain" description="DEAD-box RNA helicase Q" evidence="15">
    <location>
        <begin position="4"/>
        <end position="32"/>
    </location>
</feature>
<dbReference type="CDD" id="cd00268">
    <property type="entry name" value="DEADc"/>
    <property type="match status" value="1"/>
</dbReference>
<dbReference type="PROSITE" id="PS00039">
    <property type="entry name" value="DEAD_ATP_HELICASE"/>
    <property type="match status" value="1"/>
</dbReference>
<evidence type="ECO:0000259" key="13">
    <source>
        <dbReference type="PROSITE" id="PS51192"/>
    </source>
</evidence>
<dbReference type="EC" id="3.6.4.13" evidence="1"/>
<dbReference type="FunFam" id="3.40.50.300:FF:000108">
    <property type="entry name" value="ATP-dependent RNA helicase RhlE"/>
    <property type="match status" value="1"/>
</dbReference>
<evidence type="ECO:0000256" key="11">
    <source>
        <dbReference type="RuleBase" id="RU000492"/>
    </source>
</evidence>
<dbReference type="InterPro" id="IPR014001">
    <property type="entry name" value="Helicase_ATP-bd"/>
</dbReference>
<evidence type="ECO:0000256" key="2">
    <source>
        <dbReference type="ARBA" id="ARBA00022490"/>
    </source>
</evidence>
<dbReference type="RefSeq" id="WP_008863463.1">
    <property type="nucleotide sequence ID" value="NZ_CAJUON010000002.1"/>
</dbReference>
<dbReference type="PROSITE" id="PS51194">
    <property type="entry name" value="HELICASE_CTER"/>
    <property type="match status" value="1"/>
</dbReference>
<keyword evidence="5 11" id="KW-0347">Helicase</keyword>